<proteinExistence type="inferred from homology"/>
<reference evidence="8 9" key="1">
    <citation type="submission" date="2017-02" db="EMBL/GenBank/DDBJ databases">
        <authorList>
            <person name="Peterson S.W."/>
        </authorList>
    </citation>
    <scope>NUCLEOTIDE SEQUENCE [LARGE SCALE GENOMIC DNA]</scope>
    <source>
        <strain evidence="8 9">ATCC 700028</strain>
    </source>
</reference>
<evidence type="ECO:0000256" key="7">
    <source>
        <dbReference type="SAM" id="Phobius"/>
    </source>
</evidence>
<dbReference type="PANTHER" id="PTHR30106">
    <property type="entry name" value="INNER MEMBRANE PROTEIN YEIH-RELATED"/>
    <property type="match status" value="1"/>
</dbReference>
<dbReference type="RefSeq" id="WP_078692904.1">
    <property type="nucleotide sequence ID" value="NZ_FUWX01000004.1"/>
</dbReference>
<evidence type="ECO:0000313" key="9">
    <source>
        <dbReference type="Proteomes" id="UP000191153"/>
    </source>
</evidence>
<dbReference type="Pfam" id="PF03601">
    <property type="entry name" value="Cons_hypoth698"/>
    <property type="match status" value="1"/>
</dbReference>
<feature type="transmembrane region" description="Helical" evidence="7">
    <location>
        <begin position="94"/>
        <end position="113"/>
    </location>
</feature>
<evidence type="ECO:0000256" key="5">
    <source>
        <dbReference type="ARBA" id="ARBA00022989"/>
    </source>
</evidence>
<dbReference type="GO" id="GO:0005886">
    <property type="term" value="C:plasma membrane"/>
    <property type="evidence" value="ECO:0007669"/>
    <property type="project" value="UniProtKB-SubCell"/>
</dbReference>
<evidence type="ECO:0000256" key="1">
    <source>
        <dbReference type="ARBA" id="ARBA00004651"/>
    </source>
</evidence>
<dbReference type="PANTHER" id="PTHR30106:SF2">
    <property type="entry name" value="UPF0324 INNER MEMBRANE PROTEIN YEIH"/>
    <property type="match status" value="1"/>
</dbReference>
<organism evidence="8 9">
    <name type="scientific">Cetobacterium ceti</name>
    <dbReference type="NCBI Taxonomy" id="180163"/>
    <lineage>
        <taxon>Bacteria</taxon>
        <taxon>Fusobacteriati</taxon>
        <taxon>Fusobacteriota</taxon>
        <taxon>Fusobacteriia</taxon>
        <taxon>Fusobacteriales</taxon>
        <taxon>Fusobacteriaceae</taxon>
        <taxon>Cetobacterium</taxon>
    </lineage>
</organism>
<dbReference type="EMBL" id="FUWX01000004">
    <property type="protein sequence ID" value="SJZ38346.1"/>
    <property type="molecule type" value="Genomic_DNA"/>
</dbReference>
<comment type="subcellular location">
    <subcellularLocation>
        <location evidence="1">Cell membrane</location>
        <topology evidence="1">Multi-pass membrane protein</topology>
    </subcellularLocation>
</comment>
<feature type="transmembrane region" description="Helical" evidence="7">
    <location>
        <begin position="213"/>
        <end position="232"/>
    </location>
</feature>
<dbReference type="InterPro" id="IPR018383">
    <property type="entry name" value="UPF0324_pro"/>
</dbReference>
<feature type="transmembrane region" description="Helical" evidence="7">
    <location>
        <begin position="122"/>
        <end position="141"/>
    </location>
</feature>
<evidence type="ECO:0000313" key="8">
    <source>
        <dbReference type="EMBL" id="SJZ38346.1"/>
    </source>
</evidence>
<evidence type="ECO:0000256" key="2">
    <source>
        <dbReference type="ARBA" id="ARBA00007977"/>
    </source>
</evidence>
<feature type="transmembrane region" description="Helical" evidence="7">
    <location>
        <begin position="282"/>
        <end position="300"/>
    </location>
</feature>
<dbReference type="AlphaFoldDB" id="A0A1T4K7G1"/>
<sequence length="334" mass="35744">MKFKELSTGLMLTFSIGIIALSIYSTEFNKELHISSLLYAIIIGMLISNFTKVKKMDIFKPGIKFTSKNILRFGVILQGFKLSLLELTNLGITGIIFIGVLLTSTILTVKYVAKRFGLDEELGICLASGTAICGASAIATIGPIVEADEKDTAFGIGAITFFGTLSMFIFPVIYKTFNLDPIFYGAWVGATLPDVAEVVAASGAVQVPKAETMAILVKLTRVLFLVPVSLGFSIWKARKKNGSGEGGGKVTIPLYVVGFVAVVIINSLNIIPPGIEKHIPKIANGVLTVALASLGLKINLKDMFKVGPKPIVVGFIGMIFIQTFGCLGAYFLFG</sequence>
<dbReference type="Proteomes" id="UP000191153">
    <property type="component" value="Unassembled WGS sequence"/>
</dbReference>
<feature type="transmembrane region" description="Helical" evidence="7">
    <location>
        <begin position="252"/>
        <end position="270"/>
    </location>
</feature>
<feature type="transmembrane region" description="Helical" evidence="7">
    <location>
        <begin position="312"/>
        <end position="333"/>
    </location>
</feature>
<keyword evidence="4 7" id="KW-0812">Transmembrane</keyword>
<feature type="transmembrane region" description="Helical" evidence="7">
    <location>
        <begin position="32"/>
        <end position="50"/>
    </location>
</feature>
<feature type="transmembrane region" description="Helical" evidence="7">
    <location>
        <begin position="7"/>
        <end position="26"/>
    </location>
</feature>
<name>A0A1T4K7G1_9FUSO</name>
<keyword evidence="6 7" id="KW-0472">Membrane</keyword>
<gene>
    <name evidence="8" type="ORF">SAMN02745174_00368</name>
</gene>
<evidence type="ECO:0000256" key="6">
    <source>
        <dbReference type="ARBA" id="ARBA00023136"/>
    </source>
</evidence>
<evidence type="ECO:0000256" key="3">
    <source>
        <dbReference type="ARBA" id="ARBA00022475"/>
    </source>
</evidence>
<accession>A0A1T4K7G1</accession>
<keyword evidence="9" id="KW-1185">Reference proteome</keyword>
<comment type="similarity">
    <text evidence="2">Belongs to the UPF0324 family.</text>
</comment>
<keyword evidence="3" id="KW-1003">Cell membrane</keyword>
<keyword evidence="5 7" id="KW-1133">Transmembrane helix</keyword>
<feature type="transmembrane region" description="Helical" evidence="7">
    <location>
        <begin position="153"/>
        <end position="174"/>
    </location>
</feature>
<dbReference type="OrthoDB" id="9811391at2"/>
<evidence type="ECO:0000256" key="4">
    <source>
        <dbReference type="ARBA" id="ARBA00022692"/>
    </source>
</evidence>
<protein>
    <submittedName>
        <fullName evidence="8">Conserved hypothetical integral membrane protein</fullName>
    </submittedName>
</protein>